<dbReference type="AlphaFoldDB" id="A0A930UWR6"/>
<dbReference type="EMBL" id="JADION010000040">
    <property type="protein sequence ID" value="MBF4102943.1"/>
    <property type="molecule type" value="Genomic_DNA"/>
</dbReference>
<reference evidence="1" key="1">
    <citation type="submission" date="2020-11" db="EMBL/GenBank/DDBJ databases">
        <title>Gallibacterium anatis 1637, full genome, WGS.</title>
        <authorList>
            <person name="Laishevtcev A.I."/>
            <person name="Yakimova E.A."/>
            <person name="Petkovich D."/>
            <person name="Stepanova T.V."/>
            <person name="Kalendr R.S."/>
            <person name="Rubalsky E.O."/>
            <person name="Zulkarneev E.R."/>
            <person name="Aleshkin A.V."/>
        </authorList>
    </citation>
    <scope>NUCLEOTIDE SEQUENCE</scope>
    <source>
        <strain evidence="1">1637</strain>
    </source>
</reference>
<name>A0A930UWR6_9PAST</name>
<proteinExistence type="predicted"/>
<sequence length="54" mass="5944">MLIGLSVNTLQQAQQHNAFNGVIIMAGGPIFQLFPKRMPRQMGSTSNFCGARHQ</sequence>
<gene>
    <name evidence="1" type="ORF">INT80_12180</name>
</gene>
<comment type="caution">
    <text evidence="1">The sequence shown here is derived from an EMBL/GenBank/DDBJ whole genome shotgun (WGS) entry which is preliminary data.</text>
</comment>
<evidence type="ECO:0000313" key="1">
    <source>
        <dbReference type="EMBL" id="MBF4102943.1"/>
    </source>
</evidence>
<accession>A0A930UWR6</accession>
<organism evidence="1">
    <name type="scientific">Gallibacterium anatis</name>
    <dbReference type="NCBI Taxonomy" id="750"/>
    <lineage>
        <taxon>Bacteria</taxon>
        <taxon>Pseudomonadati</taxon>
        <taxon>Pseudomonadota</taxon>
        <taxon>Gammaproteobacteria</taxon>
        <taxon>Pasteurellales</taxon>
        <taxon>Pasteurellaceae</taxon>
        <taxon>Gallibacterium</taxon>
    </lineage>
</organism>
<protein>
    <submittedName>
        <fullName evidence="1">Uncharacterized protein</fullName>
    </submittedName>
</protein>